<proteinExistence type="predicted"/>
<dbReference type="EMBL" id="LR797252">
    <property type="protein sequence ID" value="CAB4196925.1"/>
    <property type="molecule type" value="Genomic_DNA"/>
</dbReference>
<name>A0A6J5RXF4_9CAUD</name>
<organism evidence="1">
    <name type="scientific">uncultured Caudovirales phage</name>
    <dbReference type="NCBI Taxonomy" id="2100421"/>
    <lineage>
        <taxon>Viruses</taxon>
        <taxon>Duplodnaviria</taxon>
        <taxon>Heunggongvirae</taxon>
        <taxon>Uroviricota</taxon>
        <taxon>Caudoviricetes</taxon>
        <taxon>Peduoviridae</taxon>
        <taxon>Maltschvirus</taxon>
        <taxon>Maltschvirus maltsch</taxon>
    </lineage>
</organism>
<accession>A0A6J5RXF4</accession>
<reference evidence="1" key="1">
    <citation type="submission" date="2020-05" db="EMBL/GenBank/DDBJ databases">
        <authorList>
            <person name="Chiriac C."/>
            <person name="Salcher M."/>
            <person name="Ghai R."/>
            <person name="Kavagutti S V."/>
        </authorList>
    </citation>
    <scope>NUCLEOTIDE SEQUENCE</scope>
</reference>
<evidence type="ECO:0000313" key="1">
    <source>
        <dbReference type="EMBL" id="CAB4196925.1"/>
    </source>
</evidence>
<sequence>MKLTEEEKQLILKKRIEDEDQKPIKTGILKHNLYSVSENKFNFRGWLFDENERSALLEEFESMFHIISEGIAFDCYLNDGQECWYDAEGIGIEGMDSAWANKHLKDIKIVKKKRVK</sequence>
<protein>
    <submittedName>
        <fullName evidence="1">Uncharacterized protein</fullName>
    </submittedName>
</protein>
<gene>
    <name evidence="1" type="ORF">UFOVP1290_445</name>
</gene>